<dbReference type="InterPro" id="IPR023582">
    <property type="entry name" value="Impact"/>
</dbReference>
<dbReference type="InterPro" id="IPR036956">
    <property type="entry name" value="Impact_N_sf"/>
</dbReference>
<gene>
    <name evidence="4" type="ORF">SE17_35610</name>
</gene>
<evidence type="ECO:0000256" key="1">
    <source>
        <dbReference type="ARBA" id="ARBA00007665"/>
    </source>
</evidence>
<dbReference type="InterPro" id="IPR035647">
    <property type="entry name" value="EFG_III/V"/>
</dbReference>
<dbReference type="GO" id="GO:0006446">
    <property type="term" value="P:regulation of translational initiation"/>
    <property type="evidence" value="ECO:0007669"/>
    <property type="project" value="TreeGrafter"/>
</dbReference>
<dbReference type="SUPFAM" id="SSF54980">
    <property type="entry name" value="EF-G C-terminal domain-like"/>
    <property type="match status" value="1"/>
</dbReference>
<dbReference type="PANTHER" id="PTHR16301:SF20">
    <property type="entry name" value="IMPACT FAMILY MEMBER YIGZ"/>
    <property type="match status" value="1"/>
</dbReference>
<dbReference type="SUPFAM" id="SSF54211">
    <property type="entry name" value="Ribosomal protein S5 domain 2-like"/>
    <property type="match status" value="1"/>
</dbReference>
<protein>
    <recommendedName>
        <fullName evidence="6">YigZ family protein</fullName>
    </recommendedName>
</protein>
<dbReference type="Pfam" id="PF01205">
    <property type="entry name" value="Impact_N"/>
    <property type="match status" value="1"/>
</dbReference>
<proteinExistence type="inferred from homology"/>
<reference evidence="4 5" key="1">
    <citation type="submission" date="2015-09" db="EMBL/GenBank/DDBJ databases">
        <title>Draft genome sequence of Kouleothrix aurantiaca JCM 19913.</title>
        <authorList>
            <person name="Hemp J."/>
        </authorList>
    </citation>
    <scope>NUCLEOTIDE SEQUENCE [LARGE SCALE GENOMIC DNA]</scope>
    <source>
        <strain evidence="4 5">COM-B</strain>
    </source>
</reference>
<dbReference type="EMBL" id="LJCR01002322">
    <property type="protein sequence ID" value="KPV48894.1"/>
    <property type="molecule type" value="Genomic_DNA"/>
</dbReference>
<name>A0A0P9CTB7_9CHLR</name>
<evidence type="ECO:0000313" key="5">
    <source>
        <dbReference type="Proteomes" id="UP000050509"/>
    </source>
</evidence>
<dbReference type="InterPro" id="IPR015269">
    <property type="entry name" value="UPF0029_Impact_C"/>
</dbReference>
<organism evidence="4 5">
    <name type="scientific">Kouleothrix aurantiaca</name>
    <dbReference type="NCBI Taxonomy" id="186479"/>
    <lineage>
        <taxon>Bacteria</taxon>
        <taxon>Bacillati</taxon>
        <taxon>Chloroflexota</taxon>
        <taxon>Chloroflexia</taxon>
        <taxon>Chloroflexales</taxon>
        <taxon>Roseiflexineae</taxon>
        <taxon>Roseiflexaceae</taxon>
        <taxon>Kouleothrix</taxon>
    </lineage>
</organism>
<dbReference type="InterPro" id="IPR001498">
    <property type="entry name" value="Impact_N"/>
</dbReference>
<evidence type="ECO:0000259" key="3">
    <source>
        <dbReference type="Pfam" id="PF09186"/>
    </source>
</evidence>
<accession>A0A0P9CTB7</accession>
<dbReference type="Gene3D" id="3.30.230.30">
    <property type="entry name" value="Impact, N-terminal domain"/>
    <property type="match status" value="1"/>
</dbReference>
<evidence type="ECO:0000313" key="4">
    <source>
        <dbReference type="EMBL" id="KPV48894.1"/>
    </source>
</evidence>
<dbReference type="AlphaFoldDB" id="A0A0P9CTB7"/>
<sequence>MSEAFYVPAGPARTEIRVLNSRFIASLAPAASVEAARAFIASVRAEMPDASHHVHAYVIGHGATTTLGTTDDGEPPGTAGRPTLAVLRGSGLGDAVVVVTRYFGGTLLGTGGLVRAYGDAAKAVLAIAPREEKIERRALRVLLPYSAYDQARRLLAAHSGAALAEEFAADVTLDVLLPAAQIAPFVAALET</sequence>
<comment type="similarity">
    <text evidence="1">Belongs to the IMPACT family.</text>
</comment>
<feature type="domain" description="Impact N-terminal" evidence="2">
    <location>
        <begin position="20"/>
        <end position="125"/>
    </location>
</feature>
<dbReference type="Proteomes" id="UP000050509">
    <property type="component" value="Unassembled WGS sequence"/>
</dbReference>
<dbReference type="Gene3D" id="3.30.70.240">
    <property type="match status" value="1"/>
</dbReference>
<feature type="domain" description="UPF0029" evidence="3">
    <location>
        <begin position="143"/>
        <end position="189"/>
    </location>
</feature>
<dbReference type="InterPro" id="IPR020568">
    <property type="entry name" value="Ribosomal_Su5_D2-typ_SF"/>
</dbReference>
<evidence type="ECO:0000259" key="2">
    <source>
        <dbReference type="Pfam" id="PF01205"/>
    </source>
</evidence>
<dbReference type="PANTHER" id="PTHR16301">
    <property type="entry name" value="IMPACT-RELATED"/>
    <property type="match status" value="1"/>
</dbReference>
<dbReference type="PATRIC" id="fig|186479.3.peg.4587"/>
<comment type="caution">
    <text evidence="4">The sequence shown here is derived from an EMBL/GenBank/DDBJ whole genome shotgun (WGS) entry which is preliminary data.</text>
</comment>
<keyword evidence="5" id="KW-1185">Reference proteome</keyword>
<dbReference type="GO" id="GO:0005737">
    <property type="term" value="C:cytoplasm"/>
    <property type="evidence" value="ECO:0007669"/>
    <property type="project" value="TreeGrafter"/>
</dbReference>
<evidence type="ECO:0008006" key="6">
    <source>
        <dbReference type="Google" id="ProtNLM"/>
    </source>
</evidence>
<feature type="non-terminal residue" evidence="4">
    <location>
        <position position="191"/>
    </location>
</feature>
<dbReference type="Pfam" id="PF09186">
    <property type="entry name" value="DUF1949"/>
    <property type="match status" value="1"/>
</dbReference>